<keyword evidence="2" id="KW-1185">Reference proteome</keyword>
<evidence type="ECO:0000313" key="2">
    <source>
        <dbReference type="Proteomes" id="UP001497644"/>
    </source>
</evidence>
<name>A0AAV2NX11_9HYME</name>
<gene>
    <name evidence="1" type="ORF">LPLAT_LOCUS9663</name>
</gene>
<organism evidence="1 2">
    <name type="scientific">Lasius platythorax</name>
    <dbReference type="NCBI Taxonomy" id="488582"/>
    <lineage>
        <taxon>Eukaryota</taxon>
        <taxon>Metazoa</taxon>
        <taxon>Ecdysozoa</taxon>
        <taxon>Arthropoda</taxon>
        <taxon>Hexapoda</taxon>
        <taxon>Insecta</taxon>
        <taxon>Pterygota</taxon>
        <taxon>Neoptera</taxon>
        <taxon>Endopterygota</taxon>
        <taxon>Hymenoptera</taxon>
        <taxon>Apocrita</taxon>
        <taxon>Aculeata</taxon>
        <taxon>Formicoidea</taxon>
        <taxon>Formicidae</taxon>
        <taxon>Formicinae</taxon>
        <taxon>Lasius</taxon>
        <taxon>Lasius</taxon>
    </lineage>
</organism>
<dbReference type="AlphaFoldDB" id="A0AAV2NX11"/>
<protein>
    <submittedName>
        <fullName evidence="1">Uncharacterized protein</fullName>
    </submittedName>
</protein>
<evidence type="ECO:0000313" key="1">
    <source>
        <dbReference type="EMBL" id="CAL1683923.1"/>
    </source>
</evidence>
<accession>A0AAV2NX11</accession>
<proteinExistence type="predicted"/>
<dbReference type="Proteomes" id="UP001497644">
    <property type="component" value="Chromosome 5"/>
</dbReference>
<reference evidence="1" key="1">
    <citation type="submission" date="2024-04" db="EMBL/GenBank/DDBJ databases">
        <authorList>
            <consortium name="Molecular Ecology Group"/>
        </authorList>
    </citation>
    <scope>NUCLEOTIDE SEQUENCE</scope>
</reference>
<sequence>MAPTICVAEFPMVGTTVNTYVRRRRSQNGINIIKRQTFALEQMILQIGTIIETSLTSRENCLRKLEYTNTIPNCAIPNKSTKHLTNMNEHYRKLVAPRKDLSSIIIRTIILVQRNRILQRRLNALRAETRRFLHSVLNNPENQCQERRLQMPAYSEDEIVTSTTEKVISTLSPLFGSDLSKNSFHGAIFTCNNHNYTNDEPNLQIQAETNVEFLGSEANNFSDDA</sequence>
<dbReference type="EMBL" id="OZ034828">
    <property type="protein sequence ID" value="CAL1683923.1"/>
    <property type="molecule type" value="Genomic_DNA"/>
</dbReference>